<keyword evidence="3" id="KW-1185">Reference proteome</keyword>
<accession>A0ABS8SIA4</accession>
<feature type="compositionally biased region" description="Polar residues" evidence="1">
    <location>
        <begin position="1"/>
        <end position="14"/>
    </location>
</feature>
<gene>
    <name evidence="2" type="ORF">HAX54_038506</name>
</gene>
<comment type="caution">
    <text evidence="2">The sequence shown here is derived from an EMBL/GenBank/DDBJ whole genome shotgun (WGS) entry which is preliminary data.</text>
</comment>
<evidence type="ECO:0000313" key="2">
    <source>
        <dbReference type="EMBL" id="MCD7458535.1"/>
    </source>
</evidence>
<organism evidence="2 3">
    <name type="scientific">Datura stramonium</name>
    <name type="common">Jimsonweed</name>
    <name type="synonym">Common thornapple</name>
    <dbReference type="NCBI Taxonomy" id="4076"/>
    <lineage>
        <taxon>Eukaryota</taxon>
        <taxon>Viridiplantae</taxon>
        <taxon>Streptophyta</taxon>
        <taxon>Embryophyta</taxon>
        <taxon>Tracheophyta</taxon>
        <taxon>Spermatophyta</taxon>
        <taxon>Magnoliopsida</taxon>
        <taxon>eudicotyledons</taxon>
        <taxon>Gunneridae</taxon>
        <taxon>Pentapetalae</taxon>
        <taxon>asterids</taxon>
        <taxon>lamiids</taxon>
        <taxon>Solanales</taxon>
        <taxon>Solanaceae</taxon>
        <taxon>Solanoideae</taxon>
        <taxon>Datureae</taxon>
        <taxon>Datura</taxon>
    </lineage>
</organism>
<proteinExistence type="predicted"/>
<dbReference type="EMBL" id="JACEIK010000526">
    <property type="protein sequence ID" value="MCD7458535.1"/>
    <property type="molecule type" value="Genomic_DNA"/>
</dbReference>
<dbReference type="Proteomes" id="UP000823775">
    <property type="component" value="Unassembled WGS sequence"/>
</dbReference>
<evidence type="ECO:0000256" key="1">
    <source>
        <dbReference type="SAM" id="MobiDB-lite"/>
    </source>
</evidence>
<name>A0ABS8SIA4_DATST</name>
<reference evidence="2 3" key="1">
    <citation type="journal article" date="2021" name="BMC Genomics">
        <title>Datura genome reveals duplications of psychoactive alkaloid biosynthetic genes and high mutation rate following tissue culture.</title>
        <authorList>
            <person name="Rajewski A."/>
            <person name="Carter-House D."/>
            <person name="Stajich J."/>
            <person name="Litt A."/>
        </authorList>
    </citation>
    <scope>NUCLEOTIDE SEQUENCE [LARGE SCALE GENOMIC DNA]</scope>
    <source>
        <strain evidence="2">AR-01</strain>
    </source>
</reference>
<feature type="non-terminal residue" evidence="2">
    <location>
        <position position="171"/>
    </location>
</feature>
<feature type="region of interest" description="Disordered" evidence="1">
    <location>
        <begin position="1"/>
        <end position="64"/>
    </location>
</feature>
<evidence type="ECO:0000313" key="3">
    <source>
        <dbReference type="Proteomes" id="UP000823775"/>
    </source>
</evidence>
<feature type="compositionally biased region" description="Low complexity" evidence="1">
    <location>
        <begin position="15"/>
        <end position="38"/>
    </location>
</feature>
<sequence>MDSSSINTVTSSEAISTSPITTDPSTSTGSEVTSETPPNTTSLPDARKKGPILPPPITISDEFDQGDYFNTSQQVQNGSLTHSTQKVPLVYTFAPPTAQNVSLTHHAPPIYTYAAAPLATKTQGICRLDADRYVEIENKVRTINDEMVNRKLKSLEDAMRSLPGLGCNQSV</sequence>
<protein>
    <submittedName>
        <fullName evidence="2">Uncharacterized protein</fullName>
    </submittedName>
</protein>